<dbReference type="GO" id="GO:0004844">
    <property type="term" value="F:uracil DNA N-glycosylase activity"/>
    <property type="evidence" value="ECO:0007669"/>
    <property type="project" value="TreeGrafter"/>
</dbReference>
<dbReference type="EMBL" id="QZEZ01000001">
    <property type="protein sequence ID" value="RJK98173.1"/>
    <property type="molecule type" value="Genomic_DNA"/>
</dbReference>
<dbReference type="InterPro" id="IPR005122">
    <property type="entry name" value="Uracil-DNA_glycosylase-like"/>
</dbReference>
<dbReference type="OrthoDB" id="9799921at2"/>
<dbReference type="InterPro" id="IPR036895">
    <property type="entry name" value="Uracil-DNA_glycosylase-like_sf"/>
</dbReference>
<dbReference type="Proteomes" id="UP000265614">
    <property type="component" value="Unassembled WGS sequence"/>
</dbReference>
<dbReference type="PANTHER" id="PTHR12159:SF9">
    <property type="entry name" value="G_T MISMATCH-SPECIFIC THYMINE DNA GLYCOSYLASE"/>
    <property type="match status" value="1"/>
</dbReference>
<keyword evidence="2" id="KW-0378">Hydrolase</keyword>
<evidence type="ECO:0000313" key="6">
    <source>
        <dbReference type="Proteomes" id="UP000265614"/>
    </source>
</evidence>
<dbReference type="SUPFAM" id="SSF52141">
    <property type="entry name" value="Uracil-DNA glycosylase-like"/>
    <property type="match status" value="1"/>
</dbReference>
<dbReference type="InterPro" id="IPR015637">
    <property type="entry name" value="MUG/TDG"/>
</dbReference>
<comment type="caution">
    <text evidence="5">The sequence shown here is derived from an EMBL/GenBank/DDBJ whole genome shotgun (WGS) entry which is preliminary data.</text>
</comment>
<evidence type="ECO:0000256" key="1">
    <source>
        <dbReference type="ARBA" id="ARBA00022763"/>
    </source>
</evidence>
<gene>
    <name evidence="5" type="ORF">D5H78_04495</name>
</gene>
<protein>
    <recommendedName>
        <fullName evidence="4">Uracil-DNA glycosylase-like domain-containing protein</fullName>
    </recommendedName>
</protein>
<organism evidence="5 6">
    <name type="scientific">Vallicoccus soli</name>
    <dbReference type="NCBI Taxonomy" id="2339232"/>
    <lineage>
        <taxon>Bacteria</taxon>
        <taxon>Bacillati</taxon>
        <taxon>Actinomycetota</taxon>
        <taxon>Actinomycetes</taxon>
        <taxon>Motilibacterales</taxon>
        <taxon>Vallicoccaceae</taxon>
        <taxon>Vallicoccus</taxon>
    </lineage>
</organism>
<feature type="domain" description="Uracil-DNA glycosylase-like" evidence="4">
    <location>
        <begin position="3"/>
        <end position="152"/>
    </location>
</feature>
<dbReference type="Gene3D" id="3.40.470.10">
    <property type="entry name" value="Uracil-DNA glycosylase-like domain"/>
    <property type="match status" value="1"/>
</dbReference>
<keyword evidence="3" id="KW-0234">DNA repair</keyword>
<keyword evidence="1" id="KW-0227">DNA damage</keyword>
<name>A0A3A3Z5C5_9ACTN</name>
<dbReference type="Pfam" id="PF03167">
    <property type="entry name" value="UDG"/>
    <property type="match status" value="1"/>
</dbReference>
<dbReference type="GO" id="GO:0008263">
    <property type="term" value="F:pyrimidine-specific mismatch base pair DNA N-glycosylase activity"/>
    <property type="evidence" value="ECO:0007669"/>
    <property type="project" value="TreeGrafter"/>
</dbReference>
<evidence type="ECO:0000313" key="5">
    <source>
        <dbReference type="EMBL" id="RJK98173.1"/>
    </source>
</evidence>
<dbReference type="GO" id="GO:0006285">
    <property type="term" value="P:base-excision repair, AP site formation"/>
    <property type="evidence" value="ECO:0007669"/>
    <property type="project" value="InterPro"/>
</dbReference>
<keyword evidence="6" id="KW-1185">Reference proteome</keyword>
<dbReference type="CDD" id="cd10028">
    <property type="entry name" value="UDG-F2_TDG_MUG"/>
    <property type="match status" value="1"/>
</dbReference>
<sequence length="165" mass="17170">MLPDLVAPAPRVLFCVPAAGACSVERGHYHSARGDAFWQLLHASGLVPVPLGPADDALLPRHGLGLCDLDRAPGGGWEVAALRDLVRRTGPGWVALEGKGAAAAVAGRPQPLGPVPWTLEGAPVFVLPSSSGANRRRDYDGRPDRLSWWRQLAGLVGAAAAPGRG</sequence>
<reference evidence="5 6" key="1">
    <citation type="submission" date="2018-09" db="EMBL/GenBank/DDBJ databases">
        <title>YIM 75000 draft genome.</title>
        <authorList>
            <person name="Tang S."/>
            <person name="Feng Y."/>
        </authorList>
    </citation>
    <scope>NUCLEOTIDE SEQUENCE [LARGE SCALE GENOMIC DNA]</scope>
    <source>
        <strain evidence="5 6">YIM 75000</strain>
    </source>
</reference>
<accession>A0A3A3Z5C5</accession>
<evidence type="ECO:0000259" key="4">
    <source>
        <dbReference type="Pfam" id="PF03167"/>
    </source>
</evidence>
<evidence type="ECO:0000256" key="3">
    <source>
        <dbReference type="ARBA" id="ARBA00023204"/>
    </source>
</evidence>
<evidence type="ECO:0000256" key="2">
    <source>
        <dbReference type="ARBA" id="ARBA00022801"/>
    </source>
</evidence>
<dbReference type="AlphaFoldDB" id="A0A3A3Z5C5"/>
<dbReference type="PANTHER" id="PTHR12159">
    <property type="entry name" value="G/T AND G/U MISMATCH-SPECIFIC DNA GLYCOSYLASE"/>
    <property type="match status" value="1"/>
</dbReference>
<proteinExistence type="predicted"/>
<dbReference type="RefSeq" id="WP_119949099.1">
    <property type="nucleotide sequence ID" value="NZ_QZEZ01000001.1"/>
</dbReference>